<dbReference type="Gene3D" id="3.40.640.10">
    <property type="entry name" value="Type I PLP-dependent aspartate aminotransferase-like (Major domain)"/>
    <property type="match status" value="1"/>
</dbReference>
<dbReference type="PANTHER" id="PTHR43713:SF3">
    <property type="entry name" value="GLUTAMATE-1-SEMIALDEHYDE 2,1-AMINOMUTASE 1, CHLOROPLASTIC-RELATED"/>
    <property type="match status" value="1"/>
</dbReference>
<dbReference type="PROSITE" id="PS00600">
    <property type="entry name" value="AA_TRANSFER_CLASS_3"/>
    <property type="match status" value="1"/>
</dbReference>
<evidence type="ECO:0000313" key="5">
    <source>
        <dbReference type="Proteomes" id="UP000019140"/>
    </source>
</evidence>
<dbReference type="InterPro" id="IPR005814">
    <property type="entry name" value="Aminotrans_3"/>
</dbReference>
<keyword evidence="5" id="KW-1185">Reference proteome</keyword>
<gene>
    <name evidence="4" type="ORF">ETSY2_18195</name>
</gene>
<keyword evidence="2 3" id="KW-0663">Pyridoxal phosphate</keyword>
<comment type="caution">
    <text evidence="4">The sequence shown here is derived from an EMBL/GenBank/DDBJ whole genome shotgun (WGS) entry which is preliminary data.</text>
</comment>
<dbReference type="InterPro" id="IPR015422">
    <property type="entry name" value="PyrdxlP-dep_Trfase_small"/>
</dbReference>
<reference evidence="4 5" key="1">
    <citation type="journal article" date="2014" name="Nature">
        <title>An environmental bacterial taxon with a large and distinct metabolic repertoire.</title>
        <authorList>
            <person name="Wilson M.C."/>
            <person name="Mori T."/>
            <person name="Ruckert C."/>
            <person name="Uria A.R."/>
            <person name="Helf M.J."/>
            <person name="Takada K."/>
            <person name="Gernert C."/>
            <person name="Steffens U.A."/>
            <person name="Heycke N."/>
            <person name="Schmitt S."/>
            <person name="Rinke C."/>
            <person name="Helfrich E.J."/>
            <person name="Brachmann A.O."/>
            <person name="Gurgui C."/>
            <person name="Wakimoto T."/>
            <person name="Kracht M."/>
            <person name="Crusemann M."/>
            <person name="Hentschel U."/>
            <person name="Abe I."/>
            <person name="Matsunaga S."/>
            <person name="Kalinowski J."/>
            <person name="Takeyama H."/>
            <person name="Piel J."/>
        </authorList>
    </citation>
    <scope>NUCLEOTIDE SEQUENCE [LARGE SCALE GENOMIC DNA]</scope>
    <source>
        <strain evidence="5">TSY2</strain>
    </source>
</reference>
<comment type="cofactor">
    <cofactor evidence="1">
        <name>pyridoxal 5'-phosphate</name>
        <dbReference type="ChEBI" id="CHEBI:597326"/>
    </cofactor>
</comment>
<dbReference type="InterPro" id="IPR015424">
    <property type="entry name" value="PyrdxlP-dep_Trfase"/>
</dbReference>
<proteinExistence type="inferred from homology"/>
<dbReference type="GO" id="GO:0008483">
    <property type="term" value="F:transaminase activity"/>
    <property type="evidence" value="ECO:0007669"/>
    <property type="project" value="InterPro"/>
</dbReference>
<comment type="similarity">
    <text evidence="3">Belongs to the class-III pyridoxal-phosphate-dependent aminotransferase family.</text>
</comment>
<sequence length="445" mass="48045">MATIAERYAQKFATSMAWYERGQSLFAGGITHQTRFTSPFPAYIEHAEGPYKYDVDGNRIIDYVMGNGCLLMGHNPPEIAEAVAAQAHRGTHLGGATTHEVRYAEVVKRLMPSLERVRFTCSGTESTYLALRLARAYTGKTKLVKLHEHYHGWHDYAAPESGQGLGGVPQVIRDEVLVAPADAAAVDRMLTDDNDIAAVIVECNGAHYGTYPLPNPKFLQDMREVTAGHGAVFIMDEVVTGFRLSPGGAQVRWGIEPDLSTMAKIVAGGQPGGAVGGRADIMELMALRDDPEWDAVHRVSQGGTFNAQPVTAVAGTAMLEAIANQGVNARADAMAQRLKEGLNEVFKQQAVTGHAHGIASIIHVTLGADCDCDRDLCSMPYDEIAAAMPLSKTRALRRAMLVNNVDMMGGRAFLVSSAHDEEVIDQTVAAFSQSLKDLKAERIVV</sequence>
<dbReference type="AlphaFoldDB" id="W4M9F7"/>
<evidence type="ECO:0000256" key="1">
    <source>
        <dbReference type="ARBA" id="ARBA00001933"/>
    </source>
</evidence>
<dbReference type="SUPFAM" id="SSF53383">
    <property type="entry name" value="PLP-dependent transferases"/>
    <property type="match status" value="1"/>
</dbReference>
<dbReference type="EMBL" id="AZHX01000745">
    <property type="protein sequence ID" value="ETX06262.1"/>
    <property type="molecule type" value="Genomic_DNA"/>
</dbReference>
<evidence type="ECO:0000313" key="4">
    <source>
        <dbReference type="EMBL" id="ETX06262.1"/>
    </source>
</evidence>
<evidence type="ECO:0008006" key="6">
    <source>
        <dbReference type="Google" id="ProtNLM"/>
    </source>
</evidence>
<dbReference type="PANTHER" id="PTHR43713">
    <property type="entry name" value="GLUTAMATE-1-SEMIALDEHYDE 2,1-AMINOMUTASE"/>
    <property type="match status" value="1"/>
</dbReference>
<dbReference type="Proteomes" id="UP000019140">
    <property type="component" value="Unassembled WGS sequence"/>
</dbReference>
<name>W4M9F7_9BACT</name>
<dbReference type="HOGENOM" id="CLU_016922_1_5_7"/>
<dbReference type="GO" id="GO:0030170">
    <property type="term" value="F:pyridoxal phosphate binding"/>
    <property type="evidence" value="ECO:0007669"/>
    <property type="project" value="InterPro"/>
</dbReference>
<dbReference type="Gene3D" id="3.90.1150.10">
    <property type="entry name" value="Aspartate Aminotransferase, domain 1"/>
    <property type="match status" value="1"/>
</dbReference>
<dbReference type="InterPro" id="IPR049704">
    <property type="entry name" value="Aminotrans_3_PPA_site"/>
</dbReference>
<dbReference type="Pfam" id="PF00202">
    <property type="entry name" value="Aminotran_3"/>
    <property type="match status" value="1"/>
</dbReference>
<dbReference type="InterPro" id="IPR015421">
    <property type="entry name" value="PyrdxlP-dep_Trfase_major"/>
</dbReference>
<accession>W4M9F7</accession>
<protein>
    <recommendedName>
        <fullName evidence="6">Glutamate-1-semialdehyde 2,1-aminomutase</fullName>
    </recommendedName>
</protein>
<evidence type="ECO:0000256" key="3">
    <source>
        <dbReference type="RuleBase" id="RU003560"/>
    </source>
</evidence>
<evidence type="ECO:0000256" key="2">
    <source>
        <dbReference type="ARBA" id="ARBA00022898"/>
    </source>
</evidence>
<organism evidence="4 5">
    <name type="scientific">Candidatus Entotheonella gemina</name>
    <dbReference type="NCBI Taxonomy" id="1429439"/>
    <lineage>
        <taxon>Bacteria</taxon>
        <taxon>Pseudomonadati</taxon>
        <taxon>Nitrospinota/Tectimicrobiota group</taxon>
        <taxon>Candidatus Tectimicrobiota</taxon>
        <taxon>Candidatus Entotheonellia</taxon>
        <taxon>Candidatus Entotheonellales</taxon>
        <taxon>Candidatus Entotheonellaceae</taxon>
        <taxon>Candidatus Entotheonella</taxon>
    </lineage>
</organism>